<protein>
    <recommendedName>
        <fullName evidence="1">UPF0346 protein RAK27_17825</fullName>
    </recommendedName>
</protein>
<sequence>MRQSFYHFLMTERNPHKRDEVSQFANDAFLDIAFPKQSESYHDISHYLEMNGEYLPSMRIFDEAWERYIEKMN</sequence>
<dbReference type="AlphaFoldDB" id="A0AAW9JY04"/>
<name>A0AAW9JY04_CARML</name>
<dbReference type="SUPFAM" id="SSF140652">
    <property type="entry name" value="YozE-like"/>
    <property type="match status" value="1"/>
</dbReference>
<dbReference type="HAMAP" id="MF_01538">
    <property type="entry name" value="UPF0346"/>
    <property type="match status" value="1"/>
</dbReference>
<feature type="domain" description="YozE SAM-like" evidence="2">
    <location>
        <begin position="4"/>
        <end position="70"/>
    </location>
</feature>
<comment type="caution">
    <text evidence="3">The sequence shown here is derived from an EMBL/GenBank/DDBJ whole genome shotgun (WGS) entry which is preliminary data.</text>
</comment>
<organism evidence="3 4">
    <name type="scientific">Carnobacterium maltaromaticum</name>
    <name type="common">Carnobacterium piscicola</name>
    <dbReference type="NCBI Taxonomy" id="2751"/>
    <lineage>
        <taxon>Bacteria</taxon>
        <taxon>Bacillati</taxon>
        <taxon>Bacillota</taxon>
        <taxon>Bacilli</taxon>
        <taxon>Lactobacillales</taxon>
        <taxon>Carnobacteriaceae</taxon>
        <taxon>Carnobacterium</taxon>
    </lineage>
</organism>
<proteinExistence type="inferred from homology"/>
<dbReference type="GeneID" id="83606143"/>
<dbReference type="Pfam" id="PF06855">
    <property type="entry name" value="YozE_SAM_like"/>
    <property type="match status" value="1"/>
</dbReference>
<dbReference type="InterPro" id="IPR023089">
    <property type="entry name" value="YozE_SAM-like"/>
</dbReference>
<evidence type="ECO:0000313" key="3">
    <source>
        <dbReference type="EMBL" id="MDZ5760503.1"/>
    </source>
</evidence>
<comment type="similarity">
    <text evidence="1">Belongs to the UPF0346 family.</text>
</comment>
<dbReference type="Gene3D" id="1.10.150.260">
    <property type="entry name" value="YozE SAM-like"/>
    <property type="match status" value="1"/>
</dbReference>
<dbReference type="PIRSF" id="PIRSF037262">
    <property type="entry name" value="UCP037262"/>
    <property type="match status" value="1"/>
</dbReference>
<accession>A0AAW9JY04</accession>
<evidence type="ECO:0000259" key="2">
    <source>
        <dbReference type="Pfam" id="PF06855"/>
    </source>
</evidence>
<dbReference type="RefSeq" id="WP_015076296.1">
    <property type="nucleotide sequence ID" value="NZ_BJOJ01000007.1"/>
</dbReference>
<dbReference type="InterPro" id="IPR010673">
    <property type="entry name" value="UPF0346"/>
</dbReference>
<dbReference type="Proteomes" id="UP001290462">
    <property type="component" value="Unassembled WGS sequence"/>
</dbReference>
<gene>
    <name evidence="3" type="ORF">RAK27_17825</name>
</gene>
<dbReference type="NCBIfam" id="NF010193">
    <property type="entry name" value="PRK13672.1"/>
    <property type="match status" value="1"/>
</dbReference>
<evidence type="ECO:0000313" key="4">
    <source>
        <dbReference type="Proteomes" id="UP001290462"/>
    </source>
</evidence>
<dbReference type="EMBL" id="JAVBVO010000005">
    <property type="protein sequence ID" value="MDZ5760503.1"/>
    <property type="molecule type" value="Genomic_DNA"/>
</dbReference>
<reference evidence="3" key="1">
    <citation type="submission" date="2023-08" db="EMBL/GenBank/DDBJ databases">
        <title>Genomic characterization of piscicolin 126 produced by Carnobacterium maltaromaticum CM22 strain isolated from salmon (Salmo salar).</title>
        <authorList>
            <person name="Gonzalez-Gragera E."/>
            <person name="Garcia-Lopez J.D."/>
            <person name="Teso-Perez C."/>
            <person name="Gimenez-Hernandez I."/>
            <person name="Peralta-Sanchez J.M."/>
            <person name="Valdivia E."/>
            <person name="Montalban-Lopez M."/>
            <person name="Martin-Platero A.M."/>
            <person name="Banos A."/>
            <person name="Martinez-Bueno M."/>
        </authorList>
    </citation>
    <scope>NUCLEOTIDE SEQUENCE</scope>
    <source>
        <strain evidence="3">CM22</strain>
    </source>
</reference>
<evidence type="ECO:0000256" key="1">
    <source>
        <dbReference type="HAMAP-Rule" id="MF_01538"/>
    </source>
</evidence>
<dbReference type="InterPro" id="IPR036806">
    <property type="entry name" value="YozE_SAM-like_sf"/>
</dbReference>